<dbReference type="AlphaFoldDB" id="A0A392S6A8"/>
<accession>A0A392S6A8</accession>
<reference evidence="2 3" key="1">
    <citation type="journal article" date="2018" name="Front. Plant Sci.">
        <title>Red Clover (Trifolium pratense) and Zigzag Clover (T. medium) - A Picture of Genomic Similarities and Differences.</title>
        <authorList>
            <person name="Dluhosova J."/>
            <person name="Istvanek J."/>
            <person name="Nedelnik J."/>
            <person name="Repkova J."/>
        </authorList>
    </citation>
    <scope>NUCLEOTIDE SEQUENCE [LARGE SCALE GENOMIC DNA]</scope>
    <source>
        <strain evidence="3">cv. 10/8</strain>
        <tissue evidence="2">Leaf</tissue>
    </source>
</reference>
<evidence type="ECO:0000256" key="1">
    <source>
        <dbReference type="SAM" id="MobiDB-lite"/>
    </source>
</evidence>
<dbReference type="EMBL" id="LXQA010331230">
    <property type="protein sequence ID" value="MCI44483.1"/>
    <property type="molecule type" value="Genomic_DNA"/>
</dbReference>
<sequence>HDALFKKSAHDAAFVLKLKMTKMAVNGSGVGTDREGSGDTWVVANRTGTDEEG</sequence>
<evidence type="ECO:0000313" key="3">
    <source>
        <dbReference type="Proteomes" id="UP000265520"/>
    </source>
</evidence>
<dbReference type="Proteomes" id="UP000265520">
    <property type="component" value="Unassembled WGS sequence"/>
</dbReference>
<protein>
    <submittedName>
        <fullName evidence="2">Uncharacterized protein</fullName>
    </submittedName>
</protein>
<keyword evidence="3" id="KW-1185">Reference proteome</keyword>
<comment type="caution">
    <text evidence="2">The sequence shown here is derived from an EMBL/GenBank/DDBJ whole genome shotgun (WGS) entry which is preliminary data.</text>
</comment>
<evidence type="ECO:0000313" key="2">
    <source>
        <dbReference type="EMBL" id="MCI44483.1"/>
    </source>
</evidence>
<feature type="region of interest" description="Disordered" evidence="1">
    <location>
        <begin position="28"/>
        <end position="53"/>
    </location>
</feature>
<organism evidence="2 3">
    <name type="scientific">Trifolium medium</name>
    <dbReference type="NCBI Taxonomy" id="97028"/>
    <lineage>
        <taxon>Eukaryota</taxon>
        <taxon>Viridiplantae</taxon>
        <taxon>Streptophyta</taxon>
        <taxon>Embryophyta</taxon>
        <taxon>Tracheophyta</taxon>
        <taxon>Spermatophyta</taxon>
        <taxon>Magnoliopsida</taxon>
        <taxon>eudicotyledons</taxon>
        <taxon>Gunneridae</taxon>
        <taxon>Pentapetalae</taxon>
        <taxon>rosids</taxon>
        <taxon>fabids</taxon>
        <taxon>Fabales</taxon>
        <taxon>Fabaceae</taxon>
        <taxon>Papilionoideae</taxon>
        <taxon>50 kb inversion clade</taxon>
        <taxon>NPAAA clade</taxon>
        <taxon>Hologalegina</taxon>
        <taxon>IRL clade</taxon>
        <taxon>Trifolieae</taxon>
        <taxon>Trifolium</taxon>
    </lineage>
</organism>
<name>A0A392S6A8_9FABA</name>
<proteinExistence type="predicted"/>
<feature type="non-terminal residue" evidence="2">
    <location>
        <position position="1"/>
    </location>
</feature>